<dbReference type="eggNOG" id="KOG2542">
    <property type="taxonomic scope" value="Eukaryota"/>
</dbReference>
<keyword evidence="8" id="KW-0460">Magnesium</keyword>
<dbReference type="InParanoid" id="K0KSF3"/>
<evidence type="ECO:0000256" key="6">
    <source>
        <dbReference type="ARBA" id="ARBA00022741"/>
    </source>
</evidence>
<reference evidence="10 11" key="1">
    <citation type="journal article" date="2012" name="Eukaryot. Cell">
        <title>Draft genome sequence of Wickerhamomyces ciferrii NRRL Y-1031 F-60-10.</title>
        <authorList>
            <person name="Schneider J."/>
            <person name="Andrea H."/>
            <person name="Blom J."/>
            <person name="Jaenicke S."/>
            <person name="Ruckert C."/>
            <person name="Schorsch C."/>
            <person name="Szczepanowski R."/>
            <person name="Farwick M."/>
            <person name="Goesmann A."/>
            <person name="Puhler A."/>
            <person name="Schaffer S."/>
            <person name="Tauch A."/>
            <person name="Kohler T."/>
            <person name="Brinkrolf K."/>
        </authorList>
    </citation>
    <scope>NUCLEOTIDE SEQUENCE [LARGE SCALE GENOMIC DNA]</scope>
    <source>
        <strain evidence="11">ATCC 14091 / BCRC 22168 / CBS 111 / JCM 3599 / NBRC 0793 / NRRL Y-1031 F-60-10</strain>
    </source>
</reference>
<dbReference type="EMBL" id="CAIF01000171">
    <property type="protein sequence ID" value="CCH44957.1"/>
    <property type="molecule type" value="Genomic_DNA"/>
</dbReference>
<dbReference type="Proteomes" id="UP000009328">
    <property type="component" value="Unassembled WGS sequence"/>
</dbReference>
<dbReference type="GO" id="GO:0005739">
    <property type="term" value="C:mitochondrion"/>
    <property type="evidence" value="ECO:0007669"/>
    <property type="project" value="TreeGrafter"/>
</dbReference>
<comment type="cofactor">
    <cofactor evidence="1">
        <name>Mg(2+)</name>
        <dbReference type="ChEBI" id="CHEBI:18420"/>
    </cofactor>
</comment>
<dbReference type="HOGENOM" id="CLU_010245_2_1_1"/>
<evidence type="ECO:0000256" key="9">
    <source>
        <dbReference type="ARBA" id="ARBA00031547"/>
    </source>
</evidence>
<dbReference type="AlphaFoldDB" id="K0KSF3"/>
<evidence type="ECO:0000256" key="5">
    <source>
        <dbReference type="ARBA" id="ARBA00022723"/>
    </source>
</evidence>
<name>K0KSF3_WICCF</name>
<accession>K0KSF3</accession>
<keyword evidence="5" id="KW-0479">Metal-binding</keyword>
<comment type="caution">
    <text evidence="10">The sequence shown here is derived from an EMBL/GenBank/DDBJ whole genome shotgun (WGS) entry which is preliminary data.</text>
</comment>
<evidence type="ECO:0000313" key="10">
    <source>
        <dbReference type="EMBL" id="CCH44957.1"/>
    </source>
</evidence>
<dbReference type="HAMAP" id="MF_00692">
    <property type="entry name" value="SelO"/>
    <property type="match status" value="1"/>
</dbReference>
<protein>
    <recommendedName>
        <fullName evidence="9">Selenoprotein O</fullName>
    </recommendedName>
</protein>
<organism evidence="10 11">
    <name type="scientific">Wickerhamomyces ciferrii (strain ATCC 14091 / BCRC 22168 / CBS 111 / JCM 3599 / NBRC 0793 / NRRL Y-1031 F-60-10)</name>
    <name type="common">Yeast</name>
    <name type="synonym">Pichia ciferrii</name>
    <dbReference type="NCBI Taxonomy" id="1206466"/>
    <lineage>
        <taxon>Eukaryota</taxon>
        <taxon>Fungi</taxon>
        <taxon>Dikarya</taxon>
        <taxon>Ascomycota</taxon>
        <taxon>Saccharomycotina</taxon>
        <taxon>Saccharomycetes</taxon>
        <taxon>Phaffomycetales</taxon>
        <taxon>Wickerhamomycetaceae</taxon>
        <taxon>Wickerhamomyces</taxon>
    </lineage>
</organism>
<dbReference type="Pfam" id="PF02696">
    <property type="entry name" value="SelO"/>
    <property type="match status" value="1"/>
</dbReference>
<evidence type="ECO:0000256" key="3">
    <source>
        <dbReference type="ARBA" id="ARBA00022679"/>
    </source>
</evidence>
<dbReference type="InterPro" id="IPR003846">
    <property type="entry name" value="SelO"/>
</dbReference>
<keyword evidence="3" id="KW-0808">Transferase</keyword>
<dbReference type="GO" id="GO:0046872">
    <property type="term" value="F:metal ion binding"/>
    <property type="evidence" value="ECO:0007669"/>
    <property type="project" value="UniProtKB-KW"/>
</dbReference>
<dbReference type="STRING" id="1206466.K0KSF3"/>
<evidence type="ECO:0000256" key="4">
    <source>
        <dbReference type="ARBA" id="ARBA00022695"/>
    </source>
</evidence>
<evidence type="ECO:0000256" key="1">
    <source>
        <dbReference type="ARBA" id="ARBA00001946"/>
    </source>
</evidence>
<comment type="similarity">
    <text evidence="2">Belongs to the SELO family.</text>
</comment>
<evidence type="ECO:0000256" key="7">
    <source>
        <dbReference type="ARBA" id="ARBA00022840"/>
    </source>
</evidence>
<keyword evidence="11" id="KW-1185">Reference proteome</keyword>
<evidence type="ECO:0000256" key="8">
    <source>
        <dbReference type="ARBA" id="ARBA00022842"/>
    </source>
</evidence>
<evidence type="ECO:0000313" key="11">
    <source>
        <dbReference type="Proteomes" id="UP000009328"/>
    </source>
</evidence>
<dbReference type="GO" id="GO:0005524">
    <property type="term" value="F:ATP binding"/>
    <property type="evidence" value="ECO:0007669"/>
    <property type="project" value="UniProtKB-KW"/>
</dbReference>
<keyword evidence="6" id="KW-0547">Nucleotide-binding</keyword>
<evidence type="ECO:0000256" key="2">
    <source>
        <dbReference type="ARBA" id="ARBA00009747"/>
    </source>
</evidence>
<gene>
    <name evidence="10" type="ORF">BN7_4530</name>
</gene>
<dbReference type="PANTHER" id="PTHR32057">
    <property type="entry name" value="PROTEIN ADENYLYLTRANSFERASE SELO, MITOCHONDRIAL"/>
    <property type="match status" value="1"/>
</dbReference>
<dbReference type="PANTHER" id="PTHR32057:SF14">
    <property type="entry name" value="PROTEIN ADENYLYLTRANSFERASE SELO, MITOCHONDRIAL"/>
    <property type="match status" value="1"/>
</dbReference>
<sequence>MEEMTKIPLSQYPKTSQFLKLKPDPLIPSIKEALNLHQSSNQQETEKLFNKPRTLKSGAYQFTRPESRPEYKHLLSSPNALEFLSLPQDSPEDSYYKSIVSGEKFHYDDKIWPYAQAYAGFQFGQFAGQLGDGRVTNLFTLITPNQGNQELQLKGSGKTAFSRFADGKAVLRSSIREFIISESLSGIGIPSTRALSISLLPKTKAQRERAEVCAVVSRFAKSWIRIGTFDLYRWRQDRQGLRELCDYIIEDILDELPVFQKGEFVKDQYKDITEGSDEEDLEGLIEITDSTRYDQMYRAIVRLNAKLVAYWQSYGFLNGVLNTDNTSILGLSIDFGPFSFMDKFNPNFTPNHDDVQLRYSFANQPSIIWWNLTRLGESLVELLGAGPDLVDDEFFIEKGIKKQQEEQTIKRVSSIIQLASVEYKHVFMENYNSIMTQRIGLKTVEQGDNDLIAQLLDLISKTKVDFNKFFINLQNSTDLNDTSIYLTPELQNRLSNPKDKIDQELNDELNSLLSEFIENYKKRLGSTTHKERYSIASKVNPLFTPRNWQLEEVIESMYDDNEDISKLQKLLKMSSNPYDPLKWGDELKDLENHWLDDEGETMTQCSCSS</sequence>
<keyword evidence="4" id="KW-0548">Nucleotidyltransferase</keyword>
<keyword evidence="7" id="KW-0067">ATP-binding</keyword>
<dbReference type="GO" id="GO:0070733">
    <property type="term" value="F:AMPylase activity"/>
    <property type="evidence" value="ECO:0007669"/>
    <property type="project" value="TreeGrafter"/>
</dbReference>
<dbReference type="FunCoup" id="K0KSF3">
    <property type="interactions" value="355"/>
</dbReference>
<proteinExistence type="inferred from homology"/>